<dbReference type="PANTHER" id="PTHR43792:SF9">
    <property type="entry name" value="RIBOSOMAL-PROTEIN-ALANINE ACETYLTRANSFERASE"/>
    <property type="match status" value="1"/>
</dbReference>
<dbReference type="PROSITE" id="PS51186">
    <property type="entry name" value="GNAT"/>
    <property type="match status" value="1"/>
</dbReference>
<dbReference type="Gene3D" id="3.40.630.30">
    <property type="match status" value="1"/>
</dbReference>
<name>A0ABQ1YUG5_9BACL</name>
<feature type="domain" description="N-acetyltransferase" evidence="1">
    <location>
        <begin position="16"/>
        <end position="181"/>
    </location>
</feature>
<proteinExistence type="predicted"/>
<evidence type="ECO:0000313" key="2">
    <source>
        <dbReference type="EMBL" id="GGH38255.1"/>
    </source>
</evidence>
<dbReference type="EMBL" id="BMFT01000005">
    <property type="protein sequence ID" value="GGH38255.1"/>
    <property type="molecule type" value="Genomic_DNA"/>
</dbReference>
<keyword evidence="3" id="KW-1185">Reference proteome</keyword>
<dbReference type="SUPFAM" id="SSF55729">
    <property type="entry name" value="Acyl-CoA N-acyltransferases (Nat)"/>
    <property type="match status" value="1"/>
</dbReference>
<dbReference type="InterPro" id="IPR000182">
    <property type="entry name" value="GNAT_dom"/>
</dbReference>
<dbReference type="PANTHER" id="PTHR43792">
    <property type="entry name" value="GNAT FAMILY, PUTATIVE (AFU_ORTHOLOGUE AFUA_3G00765)-RELATED-RELATED"/>
    <property type="match status" value="1"/>
</dbReference>
<sequence length="190" mass="22149">MYKCDGNIPVLESERLRLRRMEWADAEGLFRYWSDPEVVKYMNISPFASVEDTLDMINLLNGLSESEDTLRWGIELKEEGILIGSCGFNVWELSGSYRGEIGYDLGREYWGHGYMSEALRMLLSYGFMTMGLNRIEALVDPDNNRSRQLLQAFQFREEGLLREYQKTDEGFIDLLMYSLLKREFYVGGNL</sequence>
<dbReference type="Pfam" id="PF13302">
    <property type="entry name" value="Acetyltransf_3"/>
    <property type="match status" value="1"/>
</dbReference>
<protein>
    <submittedName>
        <fullName evidence="2">N-acetyltransferase</fullName>
    </submittedName>
</protein>
<gene>
    <name evidence="2" type="ORF">GCM10008013_46230</name>
</gene>
<evidence type="ECO:0000313" key="3">
    <source>
        <dbReference type="Proteomes" id="UP000659344"/>
    </source>
</evidence>
<dbReference type="InterPro" id="IPR016181">
    <property type="entry name" value="Acyl_CoA_acyltransferase"/>
</dbReference>
<comment type="caution">
    <text evidence="2">The sequence shown here is derived from an EMBL/GenBank/DDBJ whole genome shotgun (WGS) entry which is preliminary data.</text>
</comment>
<organism evidence="2 3">
    <name type="scientific">Paenibacillus segetis</name>
    <dbReference type="NCBI Taxonomy" id="1325360"/>
    <lineage>
        <taxon>Bacteria</taxon>
        <taxon>Bacillati</taxon>
        <taxon>Bacillota</taxon>
        <taxon>Bacilli</taxon>
        <taxon>Bacillales</taxon>
        <taxon>Paenibacillaceae</taxon>
        <taxon>Paenibacillus</taxon>
    </lineage>
</organism>
<dbReference type="RefSeq" id="WP_268238766.1">
    <property type="nucleotide sequence ID" value="NZ_BMFT01000005.1"/>
</dbReference>
<accession>A0ABQ1YUG5</accession>
<dbReference type="InterPro" id="IPR051531">
    <property type="entry name" value="N-acetyltransferase"/>
</dbReference>
<dbReference type="Proteomes" id="UP000659344">
    <property type="component" value="Unassembled WGS sequence"/>
</dbReference>
<evidence type="ECO:0000259" key="1">
    <source>
        <dbReference type="PROSITE" id="PS51186"/>
    </source>
</evidence>
<reference evidence="3" key="1">
    <citation type="journal article" date="2019" name="Int. J. Syst. Evol. Microbiol.">
        <title>The Global Catalogue of Microorganisms (GCM) 10K type strain sequencing project: providing services to taxonomists for standard genome sequencing and annotation.</title>
        <authorList>
            <consortium name="The Broad Institute Genomics Platform"/>
            <consortium name="The Broad Institute Genome Sequencing Center for Infectious Disease"/>
            <person name="Wu L."/>
            <person name="Ma J."/>
        </authorList>
    </citation>
    <scope>NUCLEOTIDE SEQUENCE [LARGE SCALE GENOMIC DNA]</scope>
    <source>
        <strain evidence="3">CGMCC 1.12769</strain>
    </source>
</reference>